<dbReference type="EMBL" id="ML769394">
    <property type="protein sequence ID" value="KAE9407642.1"/>
    <property type="molecule type" value="Genomic_DNA"/>
</dbReference>
<sequence>MELPTYANFWDEELWYQWDHSLNTAGTINILKLSNAVYEALLDIEESIFQDTRDTPSASSLCLFCCLDIALVWDDEQERYLYTINEVQEVKDDNFPALHESVFTNGRIGPQNGPWQYPDIPTQFNTNICPFNLAAALAGTLALPSGIMALTPTILYNSSAAGATPFIAGLAPGPVAPGPMAPTPIAATAASESGESAGIVAVGLAASGLAGTGDVAPTLGKDPGAPDMFRMHTYFKSIQHLRKNLPSQITFIL</sequence>
<reference evidence="1" key="1">
    <citation type="journal article" date="2019" name="Environ. Microbiol.">
        <title>Fungal ecological strategies reflected in gene transcription - a case study of two litter decomposers.</title>
        <authorList>
            <person name="Barbi F."/>
            <person name="Kohler A."/>
            <person name="Barry K."/>
            <person name="Baskaran P."/>
            <person name="Daum C."/>
            <person name="Fauchery L."/>
            <person name="Ihrmark K."/>
            <person name="Kuo A."/>
            <person name="LaButti K."/>
            <person name="Lipzen A."/>
            <person name="Morin E."/>
            <person name="Grigoriev I.V."/>
            <person name="Henrissat B."/>
            <person name="Lindahl B."/>
            <person name="Martin F."/>
        </authorList>
    </citation>
    <scope>NUCLEOTIDE SEQUENCE</scope>
    <source>
        <strain evidence="1">JB14</strain>
    </source>
</reference>
<organism evidence="1 2">
    <name type="scientific">Gymnopus androsaceus JB14</name>
    <dbReference type="NCBI Taxonomy" id="1447944"/>
    <lineage>
        <taxon>Eukaryota</taxon>
        <taxon>Fungi</taxon>
        <taxon>Dikarya</taxon>
        <taxon>Basidiomycota</taxon>
        <taxon>Agaricomycotina</taxon>
        <taxon>Agaricomycetes</taxon>
        <taxon>Agaricomycetidae</taxon>
        <taxon>Agaricales</taxon>
        <taxon>Marasmiineae</taxon>
        <taxon>Omphalotaceae</taxon>
        <taxon>Gymnopus</taxon>
    </lineage>
</organism>
<protein>
    <submittedName>
        <fullName evidence="1">Uncharacterized protein</fullName>
    </submittedName>
</protein>
<evidence type="ECO:0000313" key="2">
    <source>
        <dbReference type="Proteomes" id="UP000799118"/>
    </source>
</evidence>
<gene>
    <name evidence="1" type="ORF">BT96DRAFT_986302</name>
</gene>
<proteinExistence type="predicted"/>
<accession>A0A6A4I6M4</accession>
<keyword evidence="2" id="KW-1185">Reference proteome</keyword>
<evidence type="ECO:0000313" key="1">
    <source>
        <dbReference type="EMBL" id="KAE9407642.1"/>
    </source>
</evidence>
<dbReference type="Proteomes" id="UP000799118">
    <property type="component" value="Unassembled WGS sequence"/>
</dbReference>
<dbReference type="AlphaFoldDB" id="A0A6A4I6M4"/>
<name>A0A6A4I6M4_9AGAR</name>